<dbReference type="EMBL" id="SDPN01000004">
    <property type="protein sequence ID" value="RXZ72616.1"/>
    <property type="molecule type" value="Genomic_DNA"/>
</dbReference>
<evidence type="ECO:0000313" key="1">
    <source>
        <dbReference type="EMBL" id="RXZ72616.1"/>
    </source>
</evidence>
<sequence>MINEDWLPHRRAIDGELAGYLVPAAGEPGRFAPVTIIGTIIEPETGPLPEAEARALVEARGLEELHGRWWAELPAPLLPGVLDASNPVAGWEWRLVVIVEADEERCVIRPQDPAREELESSAVLPVPVGELLRPE</sequence>
<gene>
    <name evidence="1" type="ORF">ESP51_03925</name>
</gene>
<comment type="caution">
    <text evidence="1">The sequence shown here is derived from an EMBL/GenBank/DDBJ whole genome shotgun (WGS) entry which is preliminary data.</text>
</comment>
<evidence type="ECO:0000313" key="2">
    <source>
        <dbReference type="Proteomes" id="UP000293865"/>
    </source>
</evidence>
<proteinExistence type="predicted"/>
<organism evidence="1 2">
    <name type="scientific">Agromyces albus</name>
    <dbReference type="NCBI Taxonomy" id="205332"/>
    <lineage>
        <taxon>Bacteria</taxon>
        <taxon>Bacillati</taxon>
        <taxon>Actinomycetota</taxon>
        <taxon>Actinomycetes</taxon>
        <taxon>Micrococcales</taxon>
        <taxon>Microbacteriaceae</taxon>
        <taxon>Agromyces</taxon>
    </lineage>
</organism>
<protein>
    <submittedName>
        <fullName evidence="1">Uncharacterized protein</fullName>
    </submittedName>
</protein>
<keyword evidence="2" id="KW-1185">Reference proteome</keyword>
<dbReference type="RefSeq" id="WP_129519580.1">
    <property type="nucleotide sequence ID" value="NZ_SDPN01000004.1"/>
</dbReference>
<reference evidence="1 2" key="1">
    <citation type="submission" date="2019-01" db="EMBL/GenBank/DDBJ databases">
        <title>Agromyces.</title>
        <authorList>
            <person name="Li J."/>
        </authorList>
    </citation>
    <scope>NUCLEOTIDE SEQUENCE [LARGE SCALE GENOMIC DNA]</scope>
    <source>
        <strain evidence="1 2">DSM 15934</strain>
    </source>
</reference>
<name>A0A4V1QYB9_9MICO</name>
<accession>A0A4V1QYB9</accession>
<dbReference type="Proteomes" id="UP000293865">
    <property type="component" value="Unassembled WGS sequence"/>
</dbReference>
<dbReference type="OrthoDB" id="68692at2"/>
<dbReference type="AlphaFoldDB" id="A0A4V1QYB9"/>